<evidence type="ECO:0000313" key="3">
    <source>
        <dbReference type="Proteomes" id="UP001140949"/>
    </source>
</evidence>
<reference evidence="2" key="2">
    <citation type="submission" date="2023-04" db="EMBL/GenBank/DDBJ databases">
        <authorList>
            <person name="Bruccoleri R.E."/>
            <person name="Oakeley E.J."/>
            <person name="Faust A.-M."/>
            <person name="Dessus-Babus S."/>
            <person name="Altorfer M."/>
            <person name="Burckhardt D."/>
            <person name="Oertli M."/>
            <person name="Naumann U."/>
            <person name="Petersen F."/>
            <person name="Wong J."/>
        </authorList>
    </citation>
    <scope>NUCLEOTIDE SEQUENCE</scope>
    <source>
        <strain evidence="2">GSM-AAB239-AS_SAM_17_03QT</strain>
        <tissue evidence="2">Leaf</tissue>
    </source>
</reference>
<keyword evidence="1" id="KW-0732">Signal</keyword>
<accession>A0AAX6F0Y1</accession>
<gene>
    <name evidence="2" type="ORF">M6B38_157235</name>
</gene>
<name>A0AAX6F0Y1_IRIPA</name>
<comment type="caution">
    <text evidence="2">The sequence shown here is derived from an EMBL/GenBank/DDBJ whole genome shotgun (WGS) entry which is preliminary data.</text>
</comment>
<dbReference type="GO" id="GO:0042765">
    <property type="term" value="C:GPI-anchor transamidase complex"/>
    <property type="evidence" value="ECO:0007669"/>
    <property type="project" value="InterPro"/>
</dbReference>
<feature type="chain" id="PRO_5043724586" evidence="1">
    <location>
        <begin position="27"/>
        <end position="264"/>
    </location>
</feature>
<dbReference type="PANTHER" id="PTHR12959:SF11">
    <property type="entry name" value="GPI TRANSAMIDASE COMPONENT PIG-T"/>
    <property type="match status" value="1"/>
</dbReference>
<evidence type="ECO:0000313" key="2">
    <source>
        <dbReference type="EMBL" id="KAJ6809996.1"/>
    </source>
</evidence>
<proteinExistence type="predicted"/>
<reference evidence="2" key="1">
    <citation type="journal article" date="2023" name="GigaByte">
        <title>Genome assembly of the bearded iris, Iris pallida Lam.</title>
        <authorList>
            <person name="Bruccoleri R.E."/>
            <person name="Oakeley E.J."/>
            <person name="Faust A.M.E."/>
            <person name="Altorfer M."/>
            <person name="Dessus-Babus S."/>
            <person name="Burckhardt D."/>
            <person name="Oertli M."/>
            <person name="Naumann U."/>
            <person name="Petersen F."/>
            <person name="Wong J."/>
        </authorList>
    </citation>
    <scope>NUCLEOTIDE SEQUENCE</scope>
    <source>
        <strain evidence="2">GSM-AAB239-AS_SAM_17_03QT</strain>
    </source>
</reference>
<dbReference type="Pfam" id="PF04113">
    <property type="entry name" value="Gpi16"/>
    <property type="match status" value="1"/>
</dbReference>
<dbReference type="EMBL" id="JANAVB010032619">
    <property type="protein sequence ID" value="KAJ6809996.1"/>
    <property type="molecule type" value="Genomic_DNA"/>
</dbReference>
<sequence>MAIISSFLSLLLLIIPLHHRAIPVLAGSDGGGGEEEFTEELLLRPLPDRKLLAHFHFQSTAPPSADNSRHHHLFPKAIAQLVQKFHIQELELSFTQGHWNYESWGGSDPMSSTNAKPPGVELWALFDLPTNEVDVTWGNLTHSLSGLFCSSVNFLASSTAYTAPHWGFRSNASNLSYGALPREAVCNENLTPWLKLLPCRDKAGLASLLDRPSTYRGYYHSQRLRLISTKLTGMILEQSLTVVLQPRVGRSAQVSSTDGSLQPS</sequence>
<organism evidence="2 3">
    <name type="scientific">Iris pallida</name>
    <name type="common">Sweet iris</name>
    <dbReference type="NCBI Taxonomy" id="29817"/>
    <lineage>
        <taxon>Eukaryota</taxon>
        <taxon>Viridiplantae</taxon>
        <taxon>Streptophyta</taxon>
        <taxon>Embryophyta</taxon>
        <taxon>Tracheophyta</taxon>
        <taxon>Spermatophyta</taxon>
        <taxon>Magnoliopsida</taxon>
        <taxon>Liliopsida</taxon>
        <taxon>Asparagales</taxon>
        <taxon>Iridaceae</taxon>
        <taxon>Iridoideae</taxon>
        <taxon>Irideae</taxon>
        <taxon>Iris</taxon>
    </lineage>
</organism>
<evidence type="ECO:0000256" key="1">
    <source>
        <dbReference type="SAM" id="SignalP"/>
    </source>
</evidence>
<dbReference type="AlphaFoldDB" id="A0AAX6F0Y1"/>
<dbReference type="GO" id="GO:0016255">
    <property type="term" value="P:attachment of GPI anchor to protein"/>
    <property type="evidence" value="ECO:0007669"/>
    <property type="project" value="InterPro"/>
</dbReference>
<dbReference type="InterPro" id="IPR007245">
    <property type="entry name" value="PIG-T"/>
</dbReference>
<dbReference type="Proteomes" id="UP001140949">
    <property type="component" value="Unassembled WGS sequence"/>
</dbReference>
<feature type="signal peptide" evidence="1">
    <location>
        <begin position="1"/>
        <end position="26"/>
    </location>
</feature>
<keyword evidence="3" id="KW-1185">Reference proteome</keyword>
<protein>
    <submittedName>
        <fullName evidence="2">GPI transamidase component PIG-T</fullName>
    </submittedName>
</protein>
<dbReference type="PANTHER" id="PTHR12959">
    <property type="entry name" value="GPI TRANSAMIDASE COMPONENT PIG-T-RELATED"/>
    <property type="match status" value="1"/>
</dbReference>